<sequence length="292" mass="32829">MDLRRIRYFLVLARTLNFSQAARELKVSQPALSKAIKQLEAEFGGSLIRREGRLSHLTHLGERMRASLQQVEDASLRAEQLASRLTKTETACIRIAVMCTIDPGKVSECLAEFQQKFPGLAVELLDATAESIQDVLLDGKIDIAILGSPVEAVPRLRVHELFQEEMIIACGVNFRLASRSSIPLKKLTDYPYLDRLRCEFREMVVGMTDAHDVELNVVTSSEREDWIKSLLMQNHGVSIMPTSSAKASGLVTVKFQDVELHRSVFLTIPSGREDQPAVQALVKHAREYNWEK</sequence>
<accession>A0A3T0N116</accession>
<evidence type="ECO:0000256" key="2">
    <source>
        <dbReference type="ARBA" id="ARBA00023015"/>
    </source>
</evidence>
<dbReference type="Pfam" id="PF00126">
    <property type="entry name" value="HTH_1"/>
    <property type="match status" value="1"/>
</dbReference>
<keyword evidence="3" id="KW-0238">DNA-binding</keyword>
<comment type="similarity">
    <text evidence="1">Belongs to the LysR transcriptional regulatory family.</text>
</comment>
<evidence type="ECO:0000259" key="5">
    <source>
        <dbReference type="PROSITE" id="PS50931"/>
    </source>
</evidence>
<keyword evidence="7" id="KW-1185">Reference proteome</keyword>
<dbReference type="PROSITE" id="PS50931">
    <property type="entry name" value="HTH_LYSR"/>
    <property type="match status" value="1"/>
</dbReference>
<dbReference type="PRINTS" id="PR00039">
    <property type="entry name" value="HTHLYSR"/>
</dbReference>
<dbReference type="InterPro" id="IPR000847">
    <property type="entry name" value="LysR_HTH_N"/>
</dbReference>
<dbReference type="PANTHER" id="PTHR30346:SF28">
    <property type="entry name" value="HTH-TYPE TRANSCRIPTIONAL REGULATOR CYNR"/>
    <property type="match status" value="1"/>
</dbReference>
<dbReference type="OrthoDB" id="9815174at2"/>
<dbReference type="PANTHER" id="PTHR30346">
    <property type="entry name" value="TRANSCRIPTIONAL DUAL REGULATOR HCAR-RELATED"/>
    <property type="match status" value="1"/>
</dbReference>
<dbReference type="SUPFAM" id="SSF53850">
    <property type="entry name" value="Periplasmic binding protein-like II"/>
    <property type="match status" value="1"/>
</dbReference>
<evidence type="ECO:0000313" key="7">
    <source>
        <dbReference type="Proteomes" id="UP000283063"/>
    </source>
</evidence>
<dbReference type="Gene3D" id="1.10.10.10">
    <property type="entry name" value="Winged helix-like DNA-binding domain superfamily/Winged helix DNA-binding domain"/>
    <property type="match status" value="1"/>
</dbReference>
<dbReference type="InterPro" id="IPR005119">
    <property type="entry name" value="LysR_subst-bd"/>
</dbReference>
<dbReference type="InterPro" id="IPR036390">
    <property type="entry name" value="WH_DNA-bd_sf"/>
</dbReference>
<dbReference type="GO" id="GO:0003677">
    <property type="term" value="F:DNA binding"/>
    <property type="evidence" value="ECO:0007669"/>
    <property type="project" value="UniProtKB-KW"/>
</dbReference>
<dbReference type="SUPFAM" id="SSF46785">
    <property type="entry name" value="Winged helix' DNA-binding domain"/>
    <property type="match status" value="1"/>
</dbReference>
<reference evidence="6 7" key="1">
    <citation type="submission" date="2018-10" db="EMBL/GenBank/DDBJ databases">
        <title>Parasedimentitalea marina sp. nov., a psychrophilic bacterium isolated from deep seawater of the New Britain Trench.</title>
        <authorList>
            <person name="Cao J."/>
        </authorList>
    </citation>
    <scope>NUCLEOTIDE SEQUENCE [LARGE SCALE GENOMIC DNA]</scope>
    <source>
        <strain evidence="6 7">W43</strain>
    </source>
</reference>
<evidence type="ECO:0000256" key="3">
    <source>
        <dbReference type="ARBA" id="ARBA00023125"/>
    </source>
</evidence>
<protein>
    <submittedName>
        <fullName evidence="6">LysR family transcriptional regulator</fullName>
    </submittedName>
</protein>
<dbReference type="Proteomes" id="UP000283063">
    <property type="component" value="Chromosome"/>
</dbReference>
<keyword evidence="2" id="KW-0805">Transcription regulation</keyword>
<keyword evidence="4" id="KW-0804">Transcription</keyword>
<dbReference type="Gene3D" id="3.40.190.290">
    <property type="match status" value="1"/>
</dbReference>
<dbReference type="CDD" id="cd05466">
    <property type="entry name" value="PBP2_LTTR_substrate"/>
    <property type="match status" value="1"/>
</dbReference>
<dbReference type="GO" id="GO:0003700">
    <property type="term" value="F:DNA-binding transcription factor activity"/>
    <property type="evidence" value="ECO:0007669"/>
    <property type="project" value="InterPro"/>
</dbReference>
<gene>
    <name evidence="6" type="ORF">EBB79_07245</name>
</gene>
<dbReference type="AlphaFoldDB" id="A0A3T0N116"/>
<dbReference type="InterPro" id="IPR036388">
    <property type="entry name" value="WH-like_DNA-bd_sf"/>
</dbReference>
<dbReference type="KEGG" id="sedi:EBB79_07245"/>
<dbReference type="EMBL" id="CP033219">
    <property type="protein sequence ID" value="AZV77705.1"/>
    <property type="molecule type" value="Genomic_DNA"/>
</dbReference>
<feature type="domain" description="HTH lysR-type" evidence="5">
    <location>
        <begin position="1"/>
        <end position="58"/>
    </location>
</feature>
<dbReference type="Pfam" id="PF03466">
    <property type="entry name" value="LysR_substrate"/>
    <property type="match status" value="1"/>
</dbReference>
<organism evidence="6 7">
    <name type="scientific">Parasedimentitalea marina</name>
    <dbReference type="NCBI Taxonomy" id="2483033"/>
    <lineage>
        <taxon>Bacteria</taxon>
        <taxon>Pseudomonadati</taxon>
        <taxon>Pseudomonadota</taxon>
        <taxon>Alphaproteobacteria</taxon>
        <taxon>Rhodobacterales</taxon>
        <taxon>Paracoccaceae</taxon>
        <taxon>Parasedimentitalea</taxon>
    </lineage>
</organism>
<dbReference type="RefSeq" id="WP_127748262.1">
    <property type="nucleotide sequence ID" value="NZ_CP033219.1"/>
</dbReference>
<evidence type="ECO:0000256" key="1">
    <source>
        <dbReference type="ARBA" id="ARBA00009437"/>
    </source>
</evidence>
<dbReference type="GO" id="GO:0032993">
    <property type="term" value="C:protein-DNA complex"/>
    <property type="evidence" value="ECO:0007669"/>
    <property type="project" value="TreeGrafter"/>
</dbReference>
<name>A0A3T0N116_9RHOB</name>
<evidence type="ECO:0000313" key="6">
    <source>
        <dbReference type="EMBL" id="AZV77705.1"/>
    </source>
</evidence>
<evidence type="ECO:0000256" key="4">
    <source>
        <dbReference type="ARBA" id="ARBA00023163"/>
    </source>
</evidence>
<proteinExistence type="inferred from homology"/>